<accession>A0A0D1YAJ3</accession>
<sequence>MHLLSALSLAAATCVYLSDAAPLSTAPTTCPPLQGSFNVSLLDLYPESADWDPIHCKIYFGLYYNASVAVYDPYKQVVDEIITFPNITNNPDYTITGIDYSGNGSMYFAATSYTAFRVVTTGDASLANFTGPNAIIKYDLTSHSVSWTADLVPIHDSILQSTGKLVTGFQDMAEDEAGNAYVIGSFGEVIVKIDPSGTPKIWYQPPTSQMNDTLISGGLVVAGRKLVINDRAAPGLLTFDLSQQAVNGTAPAGEPVLVSPKNFPANYTGGADALVSPSKYGGNVVLWSQDFNGTMVFATRDNWTTAEYLGLVTINPGLQVQGAYTTDTFASGNTIYAVNEFFQLSKPIKTLSSWHLDDITQSVQQLVDQWNMTSKG</sequence>
<dbReference type="HOGENOM" id="CLU_052674_0_0_1"/>
<dbReference type="STRING" id="1016849.A0A0D1YAJ3"/>
<feature type="chain" id="PRO_5002251791" description="SMP-30/Gluconolactonase/LRE-like region domain-containing protein" evidence="1">
    <location>
        <begin position="21"/>
        <end position="376"/>
    </location>
</feature>
<gene>
    <name evidence="2" type="ORF">PV11_09642</name>
</gene>
<evidence type="ECO:0000256" key="1">
    <source>
        <dbReference type="SAM" id="SignalP"/>
    </source>
</evidence>
<proteinExistence type="predicted"/>
<name>A0A0D1YAJ3_9EURO</name>
<organism evidence="2 3">
    <name type="scientific">Exophiala sideris</name>
    <dbReference type="NCBI Taxonomy" id="1016849"/>
    <lineage>
        <taxon>Eukaryota</taxon>
        <taxon>Fungi</taxon>
        <taxon>Dikarya</taxon>
        <taxon>Ascomycota</taxon>
        <taxon>Pezizomycotina</taxon>
        <taxon>Eurotiomycetes</taxon>
        <taxon>Chaetothyriomycetidae</taxon>
        <taxon>Chaetothyriales</taxon>
        <taxon>Herpotrichiellaceae</taxon>
        <taxon>Exophiala</taxon>
    </lineage>
</organism>
<dbReference type="Pfam" id="PF22701">
    <property type="entry name" value="Mala_s_1-like"/>
    <property type="match status" value="1"/>
</dbReference>
<dbReference type="OrthoDB" id="4143160at2759"/>
<evidence type="ECO:0000313" key="3">
    <source>
        <dbReference type="Proteomes" id="UP000053599"/>
    </source>
</evidence>
<feature type="signal peptide" evidence="1">
    <location>
        <begin position="1"/>
        <end position="20"/>
    </location>
</feature>
<dbReference type="Proteomes" id="UP000053599">
    <property type="component" value="Unassembled WGS sequence"/>
</dbReference>
<protein>
    <recommendedName>
        <fullName evidence="4">SMP-30/Gluconolactonase/LRE-like region domain-containing protein</fullName>
    </recommendedName>
</protein>
<keyword evidence="1" id="KW-0732">Signal</keyword>
<evidence type="ECO:0000313" key="2">
    <source>
        <dbReference type="EMBL" id="KIV77864.1"/>
    </source>
</evidence>
<dbReference type="SUPFAM" id="SSF63829">
    <property type="entry name" value="Calcium-dependent phosphotriesterase"/>
    <property type="match status" value="1"/>
</dbReference>
<dbReference type="InterPro" id="IPR054550">
    <property type="entry name" value="Mala_s_1-like"/>
</dbReference>
<dbReference type="AlphaFoldDB" id="A0A0D1YAJ3"/>
<evidence type="ECO:0008006" key="4">
    <source>
        <dbReference type="Google" id="ProtNLM"/>
    </source>
</evidence>
<reference evidence="2 3" key="1">
    <citation type="submission" date="2015-01" db="EMBL/GenBank/DDBJ databases">
        <title>The Genome Sequence of Exophiala sideris CBS121828.</title>
        <authorList>
            <consortium name="The Broad Institute Genomics Platform"/>
            <person name="Cuomo C."/>
            <person name="de Hoog S."/>
            <person name="Gorbushina A."/>
            <person name="Stielow B."/>
            <person name="Teixiera M."/>
            <person name="Abouelleil A."/>
            <person name="Chapman S.B."/>
            <person name="Priest M."/>
            <person name="Young S.K."/>
            <person name="Wortman J."/>
            <person name="Nusbaum C."/>
            <person name="Birren B."/>
        </authorList>
    </citation>
    <scope>NUCLEOTIDE SEQUENCE [LARGE SCALE GENOMIC DNA]</scope>
    <source>
        <strain evidence="2 3">CBS 121828</strain>
    </source>
</reference>
<dbReference type="EMBL" id="KN846954">
    <property type="protein sequence ID" value="KIV77864.1"/>
    <property type="molecule type" value="Genomic_DNA"/>
</dbReference>